<dbReference type="InterPro" id="IPR011011">
    <property type="entry name" value="Znf_FYVE_PHD"/>
</dbReference>
<dbReference type="Proteomes" id="UP000038040">
    <property type="component" value="Unplaced"/>
</dbReference>
<proteinExistence type="predicted"/>
<dbReference type="WBParaSite" id="DME_0000140101-mRNA-1">
    <property type="protein sequence ID" value="DME_0000140101-mRNA-1"/>
    <property type="gene ID" value="DME_0000140101"/>
</dbReference>
<evidence type="ECO:0000256" key="5">
    <source>
        <dbReference type="SAM" id="MobiDB-lite"/>
    </source>
</evidence>
<dbReference type="SMART" id="SM00249">
    <property type="entry name" value="PHD"/>
    <property type="match status" value="1"/>
</dbReference>
<evidence type="ECO:0000256" key="3">
    <source>
        <dbReference type="ARBA" id="ARBA00022833"/>
    </source>
</evidence>
<evidence type="ECO:0000256" key="2">
    <source>
        <dbReference type="ARBA" id="ARBA00022771"/>
    </source>
</evidence>
<evidence type="ECO:0000256" key="1">
    <source>
        <dbReference type="ARBA" id="ARBA00022723"/>
    </source>
</evidence>
<dbReference type="OrthoDB" id="436852at2759"/>
<organism evidence="8 10">
    <name type="scientific">Dracunculus medinensis</name>
    <name type="common">Guinea worm</name>
    <dbReference type="NCBI Taxonomy" id="318479"/>
    <lineage>
        <taxon>Eukaryota</taxon>
        <taxon>Metazoa</taxon>
        <taxon>Ecdysozoa</taxon>
        <taxon>Nematoda</taxon>
        <taxon>Chromadorea</taxon>
        <taxon>Rhabditida</taxon>
        <taxon>Spirurina</taxon>
        <taxon>Dracunculoidea</taxon>
        <taxon>Dracunculidae</taxon>
        <taxon>Dracunculus</taxon>
    </lineage>
</organism>
<reference evidence="10" key="1">
    <citation type="submission" date="2017-02" db="UniProtKB">
        <authorList>
            <consortium name="WormBaseParasite"/>
        </authorList>
    </citation>
    <scope>IDENTIFICATION</scope>
</reference>
<evidence type="ECO:0000313" key="9">
    <source>
        <dbReference type="Proteomes" id="UP000274756"/>
    </source>
</evidence>
<dbReference type="InterPro" id="IPR019786">
    <property type="entry name" value="Zinc_finger_PHD-type_CS"/>
</dbReference>
<evidence type="ECO:0000256" key="4">
    <source>
        <dbReference type="PROSITE-ProRule" id="PRU00146"/>
    </source>
</evidence>
<reference evidence="7 9" key="2">
    <citation type="submission" date="2018-11" db="EMBL/GenBank/DDBJ databases">
        <authorList>
            <consortium name="Pathogen Informatics"/>
        </authorList>
    </citation>
    <scope>NUCLEOTIDE SEQUENCE [LARGE SCALE GENOMIC DNA]</scope>
</reference>
<name>A0A0N4U3T8_DRAME</name>
<feature type="domain" description="PHD-type" evidence="6">
    <location>
        <begin position="95"/>
        <end position="147"/>
    </location>
</feature>
<dbReference type="InterPro" id="IPR019787">
    <property type="entry name" value="Znf_PHD-finger"/>
</dbReference>
<feature type="compositionally biased region" description="Basic and acidic residues" evidence="5">
    <location>
        <begin position="8"/>
        <end position="50"/>
    </location>
</feature>
<evidence type="ECO:0000313" key="7">
    <source>
        <dbReference type="EMBL" id="VDN55788.1"/>
    </source>
</evidence>
<dbReference type="GO" id="GO:0005669">
    <property type="term" value="C:transcription factor TFIID complex"/>
    <property type="evidence" value="ECO:0007669"/>
    <property type="project" value="TreeGrafter"/>
</dbReference>
<dbReference type="Pfam" id="PF00628">
    <property type="entry name" value="PHD"/>
    <property type="match status" value="1"/>
</dbReference>
<dbReference type="STRING" id="318479.A0A0N4U3T8"/>
<keyword evidence="3" id="KW-0862">Zinc</keyword>
<dbReference type="GO" id="GO:0008270">
    <property type="term" value="F:zinc ion binding"/>
    <property type="evidence" value="ECO:0007669"/>
    <property type="project" value="UniProtKB-KW"/>
</dbReference>
<dbReference type="PROSITE" id="PS01359">
    <property type="entry name" value="ZF_PHD_1"/>
    <property type="match status" value="1"/>
</dbReference>
<dbReference type="GO" id="GO:0002039">
    <property type="term" value="F:p53 binding"/>
    <property type="evidence" value="ECO:0007669"/>
    <property type="project" value="TreeGrafter"/>
</dbReference>
<evidence type="ECO:0000313" key="8">
    <source>
        <dbReference type="Proteomes" id="UP000038040"/>
    </source>
</evidence>
<sequence length="166" mass="18818">MKQSKGLEGGHHSHSKESKNLDEVAKQFKEGKTSYGDKRRLSDRSNEEDEEAKKFEVIGVGVIEQLRGNKKENLKKKQLKLAKEFINSFEDSLDVWICPVCSVAYVDGACDMVCCDHCDNWFHWSCVGLVLAPPAEVPWYCNNCAKKKSLKRKSQSSGVSMKKMKK</sequence>
<dbReference type="InterPro" id="IPR001965">
    <property type="entry name" value="Znf_PHD"/>
</dbReference>
<dbReference type="AlphaFoldDB" id="A0A0N4U3T8"/>
<dbReference type="GO" id="GO:0045944">
    <property type="term" value="P:positive regulation of transcription by RNA polymerase II"/>
    <property type="evidence" value="ECO:0007669"/>
    <property type="project" value="TreeGrafter"/>
</dbReference>
<feature type="region of interest" description="Disordered" evidence="5">
    <location>
        <begin position="1"/>
        <end position="50"/>
    </location>
</feature>
<dbReference type="PANTHER" id="PTHR46452">
    <property type="entry name" value="TRANSCRIPTION INITIATION FACTOR TFIID SUBUNIT 3"/>
    <property type="match status" value="1"/>
</dbReference>
<dbReference type="EMBL" id="UYYG01001153">
    <property type="protein sequence ID" value="VDN55788.1"/>
    <property type="molecule type" value="Genomic_DNA"/>
</dbReference>
<keyword evidence="1" id="KW-0479">Metal-binding</keyword>
<evidence type="ECO:0000313" key="10">
    <source>
        <dbReference type="WBParaSite" id="DME_0000140101-mRNA-1"/>
    </source>
</evidence>
<keyword evidence="2 4" id="KW-0863">Zinc-finger</keyword>
<evidence type="ECO:0000259" key="6">
    <source>
        <dbReference type="PROSITE" id="PS50016"/>
    </source>
</evidence>
<dbReference type="PANTHER" id="PTHR46452:SF1">
    <property type="entry name" value="TRANSCRIPTION INITIATION FACTOR TFIID SUBUNIT 3"/>
    <property type="match status" value="1"/>
</dbReference>
<accession>A0A0N4U3T8</accession>
<gene>
    <name evidence="7" type="ORF">DME_LOCUS5761</name>
</gene>
<dbReference type="InterPro" id="IPR013083">
    <property type="entry name" value="Znf_RING/FYVE/PHD"/>
</dbReference>
<protein>
    <submittedName>
        <fullName evidence="10">PHD-type domain-containing protein</fullName>
    </submittedName>
</protein>
<dbReference type="SUPFAM" id="SSF57903">
    <property type="entry name" value="FYVE/PHD zinc finger"/>
    <property type="match status" value="1"/>
</dbReference>
<dbReference type="PROSITE" id="PS50016">
    <property type="entry name" value="ZF_PHD_2"/>
    <property type="match status" value="1"/>
</dbReference>
<keyword evidence="9" id="KW-1185">Reference proteome</keyword>
<dbReference type="Gene3D" id="3.30.40.10">
    <property type="entry name" value="Zinc/RING finger domain, C3HC4 (zinc finger)"/>
    <property type="match status" value="1"/>
</dbReference>
<dbReference type="Proteomes" id="UP000274756">
    <property type="component" value="Unassembled WGS sequence"/>
</dbReference>